<feature type="transmembrane region" description="Helical" evidence="1">
    <location>
        <begin position="21"/>
        <end position="37"/>
    </location>
</feature>
<dbReference type="AlphaFoldDB" id="A0AAE3UK55"/>
<feature type="transmembrane region" description="Helical" evidence="1">
    <location>
        <begin position="43"/>
        <end position="63"/>
    </location>
</feature>
<evidence type="ECO:0000313" key="2">
    <source>
        <dbReference type="EMBL" id="MDJ1506418.1"/>
    </source>
</evidence>
<gene>
    <name evidence="2" type="ORF">QNI22_37545</name>
</gene>
<protein>
    <submittedName>
        <fullName evidence="2">Uncharacterized protein</fullName>
    </submittedName>
</protein>
<feature type="transmembrane region" description="Helical" evidence="1">
    <location>
        <begin position="135"/>
        <end position="152"/>
    </location>
</feature>
<dbReference type="EMBL" id="JASJOU010000022">
    <property type="protein sequence ID" value="MDJ1506418.1"/>
    <property type="molecule type" value="Genomic_DNA"/>
</dbReference>
<proteinExistence type="predicted"/>
<reference evidence="2" key="1">
    <citation type="submission" date="2023-05" db="EMBL/GenBank/DDBJ databases">
        <authorList>
            <person name="Zhang X."/>
        </authorList>
    </citation>
    <scope>NUCLEOTIDE SEQUENCE</scope>
    <source>
        <strain evidence="2">BD1B2-1</strain>
    </source>
</reference>
<sequence>MTTEEQSLSADNAEPISSTHPLWWVHAIAFSLLIAFFPRVNSILALLLFLVIFIPGGIGFINLIKSFLLSPYRRVLPIVGCQAIIVGIFFPLIRYANLSPVSYLFTVQESGPINYRGTVMAEYTYVYSIYTLENWAYLIYAIGSFLIWLYILQKYKQSYFGHMLFIHYFFACFAFVAIMLGPMDRAVDVSANW</sequence>
<evidence type="ECO:0000256" key="1">
    <source>
        <dbReference type="SAM" id="Phobius"/>
    </source>
</evidence>
<accession>A0AAE3UK55</accession>
<keyword evidence="1" id="KW-0472">Membrane</keyword>
<name>A0AAE3UK55_9BACT</name>
<organism evidence="2 3">
    <name type="scientific">Xanthocytophaga agilis</name>
    <dbReference type="NCBI Taxonomy" id="3048010"/>
    <lineage>
        <taxon>Bacteria</taxon>
        <taxon>Pseudomonadati</taxon>
        <taxon>Bacteroidota</taxon>
        <taxon>Cytophagia</taxon>
        <taxon>Cytophagales</taxon>
        <taxon>Rhodocytophagaceae</taxon>
        <taxon>Xanthocytophaga</taxon>
    </lineage>
</organism>
<keyword evidence="1" id="KW-1133">Transmembrane helix</keyword>
<evidence type="ECO:0000313" key="3">
    <source>
        <dbReference type="Proteomes" id="UP001232063"/>
    </source>
</evidence>
<feature type="transmembrane region" description="Helical" evidence="1">
    <location>
        <begin position="164"/>
        <end position="183"/>
    </location>
</feature>
<dbReference type="RefSeq" id="WP_314519342.1">
    <property type="nucleotide sequence ID" value="NZ_JASJOU010000022.1"/>
</dbReference>
<feature type="transmembrane region" description="Helical" evidence="1">
    <location>
        <begin position="75"/>
        <end position="96"/>
    </location>
</feature>
<keyword evidence="1" id="KW-0812">Transmembrane</keyword>
<comment type="caution">
    <text evidence="2">The sequence shown here is derived from an EMBL/GenBank/DDBJ whole genome shotgun (WGS) entry which is preliminary data.</text>
</comment>
<keyword evidence="3" id="KW-1185">Reference proteome</keyword>
<dbReference type="Proteomes" id="UP001232063">
    <property type="component" value="Unassembled WGS sequence"/>
</dbReference>